<feature type="compositionally biased region" description="Low complexity" evidence="5">
    <location>
        <begin position="24"/>
        <end position="51"/>
    </location>
</feature>
<gene>
    <name evidence="7" type="ORF">AAP_02187</name>
</gene>
<evidence type="ECO:0000313" key="7">
    <source>
        <dbReference type="EMBL" id="KZZ94094.1"/>
    </source>
</evidence>
<keyword evidence="2 6" id="KW-0812">Transmembrane</keyword>
<protein>
    <submittedName>
        <fullName evidence="7">Uncharacterized protein</fullName>
    </submittedName>
</protein>
<evidence type="ECO:0000313" key="8">
    <source>
        <dbReference type="Proteomes" id="UP000242877"/>
    </source>
</evidence>
<comment type="subcellular location">
    <subcellularLocation>
        <location evidence="1">Membrane</location>
        <topology evidence="1">Single-pass membrane protein</topology>
    </subcellularLocation>
</comment>
<reference evidence="7 8" key="1">
    <citation type="journal article" date="2016" name="Genome Biol. Evol.">
        <title>Divergent and convergent evolution of fungal pathogenicity.</title>
        <authorList>
            <person name="Shang Y."/>
            <person name="Xiao G."/>
            <person name="Zheng P."/>
            <person name="Cen K."/>
            <person name="Zhan S."/>
            <person name="Wang C."/>
        </authorList>
    </citation>
    <scope>NUCLEOTIDE SEQUENCE [LARGE SCALE GENOMIC DNA]</scope>
    <source>
        <strain evidence="7 8">ARSEF 7405</strain>
    </source>
</reference>
<evidence type="ECO:0000256" key="4">
    <source>
        <dbReference type="ARBA" id="ARBA00023136"/>
    </source>
</evidence>
<dbReference type="AlphaFoldDB" id="A0A168AM41"/>
<organism evidence="7 8">
    <name type="scientific">Ascosphaera apis ARSEF 7405</name>
    <dbReference type="NCBI Taxonomy" id="392613"/>
    <lineage>
        <taxon>Eukaryota</taxon>
        <taxon>Fungi</taxon>
        <taxon>Dikarya</taxon>
        <taxon>Ascomycota</taxon>
        <taxon>Pezizomycotina</taxon>
        <taxon>Eurotiomycetes</taxon>
        <taxon>Eurotiomycetidae</taxon>
        <taxon>Onygenales</taxon>
        <taxon>Ascosphaeraceae</taxon>
        <taxon>Ascosphaera</taxon>
    </lineage>
</organism>
<evidence type="ECO:0000256" key="6">
    <source>
        <dbReference type="SAM" id="Phobius"/>
    </source>
</evidence>
<evidence type="ECO:0000256" key="1">
    <source>
        <dbReference type="ARBA" id="ARBA00004167"/>
    </source>
</evidence>
<feature type="region of interest" description="Disordered" evidence="5">
    <location>
        <begin position="1"/>
        <end position="58"/>
    </location>
</feature>
<dbReference type="EMBL" id="AZGZ01000007">
    <property type="protein sequence ID" value="KZZ94094.1"/>
    <property type="molecule type" value="Genomic_DNA"/>
</dbReference>
<keyword evidence="4 6" id="KW-0472">Membrane</keyword>
<proteinExistence type="predicted"/>
<dbReference type="InterPro" id="IPR029208">
    <property type="entry name" value="COX14"/>
</dbReference>
<evidence type="ECO:0000256" key="5">
    <source>
        <dbReference type="SAM" id="MobiDB-lite"/>
    </source>
</evidence>
<dbReference type="Proteomes" id="UP000242877">
    <property type="component" value="Unassembled WGS sequence"/>
</dbReference>
<dbReference type="OrthoDB" id="4205486at2759"/>
<sequence>MSRSAADATRFTATGPYASAKIQSPTASSPSASSSSNPSTSSPGGSSSIPPNETPKQKVERLRAQARATRMAKNFSPLDRLIGTGRVWADRLHRVTVFTLIAASGVAGVLTIYSAASLVNYNRRQRELWVARQLQSLQDARRAYLDGTASLDQLELLQKEAEADADKMMREELKKQRYTYKARQWLFGGLEGAEKKKKGEEEVKPYADAEGRPTLMEALRAKRIEALEGPFEFHTPPAVVEKPQTGISQEPEKKGWFSWLTGR</sequence>
<dbReference type="VEuPathDB" id="FungiDB:AAP_02187"/>
<keyword evidence="3 6" id="KW-1133">Transmembrane helix</keyword>
<accession>A0A168AM41</accession>
<evidence type="ECO:0000256" key="3">
    <source>
        <dbReference type="ARBA" id="ARBA00022989"/>
    </source>
</evidence>
<feature type="region of interest" description="Disordered" evidence="5">
    <location>
        <begin position="235"/>
        <end position="254"/>
    </location>
</feature>
<dbReference type="Pfam" id="PF14880">
    <property type="entry name" value="COX14"/>
    <property type="match status" value="1"/>
</dbReference>
<name>A0A168AM41_9EURO</name>
<keyword evidence="8" id="KW-1185">Reference proteome</keyword>
<feature type="transmembrane region" description="Helical" evidence="6">
    <location>
        <begin position="95"/>
        <end position="116"/>
    </location>
</feature>
<dbReference type="GO" id="GO:0016020">
    <property type="term" value="C:membrane"/>
    <property type="evidence" value="ECO:0007669"/>
    <property type="project" value="UniProtKB-SubCell"/>
</dbReference>
<evidence type="ECO:0000256" key="2">
    <source>
        <dbReference type="ARBA" id="ARBA00022692"/>
    </source>
</evidence>
<comment type="caution">
    <text evidence="7">The sequence shown here is derived from an EMBL/GenBank/DDBJ whole genome shotgun (WGS) entry which is preliminary data.</text>
</comment>